<protein>
    <submittedName>
        <fullName evidence="11">Molecular chaperone</fullName>
    </submittedName>
</protein>
<keyword evidence="4 7" id="KW-0732">Signal</keyword>
<dbReference type="InterPro" id="IPR008962">
    <property type="entry name" value="PapD-like_sf"/>
</dbReference>
<dbReference type="EMBL" id="JAODZM010000005">
    <property type="protein sequence ID" value="MDH0194942.1"/>
    <property type="molecule type" value="Genomic_DNA"/>
</dbReference>
<feature type="signal peptide" evidence="7">
    <location>
        <begin position="1"/>
        <end position="21"/>
    </location>
</feature>
<feature type="domain" description="Pili assembly chaperone C-terminal" evidence="9">
    <location>
        <begin position="163"/>
        <end position="216"/>
    </location>
</feature>
<comment type="similarity">
    <text evidence="2">Belongs to the periplasmic pilus chaperone family.</text>
</comment>
<keyword evidence="5" id="KW-0574">Periplasm</keyword>
<dbReference type="Pfam" id="PF00345">
    <property type="entry name" value="PapD_N"/>
    <property type="match status" value="1"/>
</dbReference>
<dbReference type="InterPro" id="IPR016148">
    <property type="entry name" value="Pili_assmbl_chaperone_C"/>
</dbReference>
<dbReference type="Gene3D" id="2.60.40.10">
    <property type="entry name" value="Immunoglobulins"/>
    <property type="match status" value="2"/>
</dbReference>
<evidence type="ECO:0000256" key="4">
    <source>
        <dbReference type="ARBA" id="ARBA00022729"/>
    </source>
</evidence>
<feature type="domain" description="Pili assembly chaperone N-terminal" evidence="8">
    <location>
        <begin position="22"/>
        <end position="140"/>
    </location>
</feature>
<keyword evidence="3" id="KW-1029">Fimbrium biogenesis</keyword>
<evidence type="ECO:0000313" key="10">
    <source>
        <dbReference type="EMBL" id="MDF3637868.1"/>
    </source>
</evidence>
<gene>
    <name evidence="11" type="ORF">N7383_04770</name>
    <name evidence="10" type="ORF">P3S46_11720</name>
</gene>
<sequence>MKRLSYIMLTALMVSSASVSAGVVMGGTRIVYPQNSKEVAFSVSNMESAVPYLIQSWVENDAEGKNRAAPFIVTPPLFRLDPDQTNTLRIQYTGAPLPADRESVFWLDIKAIAPKPKESSNELQINIKSKFKIFYRPENLKGDAATAWQKVRFSTTQKGLEATNPTPYYVSFYRLSVSGHSIEQPGMIGPGETREWPVAASGSVTWSAINDFGAITATRSQPL</sequence>
<evidence type="ECO:0000259" key="9">
    <source>
        <dbReference type="Pfam" id="PF02753"/>
    </source>
</evidence>
<dbReference type="Pfam" id="PF02753">
    <property type="entry name" value="PapD_C"/>
    <property type="match status" value="1"/>
</dbReference>
<dbReference type="Proteomes" id="UP001158360">
    <property type="component" value="Unassembled WGS sequence"/>
</dbReference>
<keyword evidence="6" id="KW-0143">Chaperone</keyword>
<reference evidence="10" key="2">
    <citation type="submission" date="2023-03" db="EMBL/GenBank/DDBJ databases">
        <title>A Study on Prevalence and Characterization of Enterobacter cloacae strains in China.</title>
        <authorList>
            <person name="Zheng Z."/>
        </authorList>
    </citation>
    <scope>NUCLEOTIDE SEQUENCE</scope>
    <source>
        <strain evidence="10">EC77</strain>
    </source>
</reference>
<evidence type="ECO:0000256" key="5">
    <source>
        <dbReference type="ARBA" id="ARBA00022764"/>
    </source>
</evidence>
<dbReference type="SUPFAM" id="SSF49354">
    <property type="entry name" value="PapD-like"/>
    <property type="match status" value="1"/>
</dbReference>
<dbReference type="SUPFAM" id="SSF49584">
    <property type="entry name" value="Periplasmic chaperone C-domain"/>
    <property type="match status" value="1"/>
</dbReference>
<dbReference type="PRINTS" id="PR00969">
    <property type="entry name" value="CHAPERONPILI"/>
</dbReference>
<dbReference type="RefSeq" id="WP_038418371.1">
    <property type="nucleotide sequence ID" value="NZ_CP009756.1"/>
</dbReference>
<evidence type="ECO:0000256" key="1">
    <source>
        <dbReference type="ARBA" id="ARBA00004418"/>
    </source>
</evidence>
<evidence type="ECO:0000313" key="12">
    <source>
        <dbReference type="Proteomes" id="UP001158360"/>
    </source>
</evidence>
<evidence type="ECO:0000256" key="7">
    <source>
        <dbReference type="SAM" id="SignalP"/>
    </source>
</evidence>
<dbReference type="InterPro" id="IPR036316">
    <property type="entry name" value="Pili_assmbl_chap_C_dom_sf"/>
</dbReference>
<dbReference type="PANTHER" id="PTHR30251">
    <property type="entry name" value="PILUS ASSEMBLY CHAPERONE"/>
    <property type="match status" value="1"/>
</dbReference>
<dbReference type="GO" id="GO:0030288">
    <property type="term" value="C:outer membrane-bounded periplasmic space"/>
    <property type="evidence" value="ECO:0007669"/>
    <property type="project" value="InterPro"/>
</dbReference>
<evidence type="ECO:0000256" key="2">
    <source>
        <dbReference type="ARBA" id="ARBA00007399"/>
    </source>
</evidence>
<evidence type="ECO:0000259" key="8">
    <source>
        <dbReference type="Pfam" id="PF00345"/>
    </source>
</evidence>
<proteinExistence type="inferred from homology"/>
<dbReference type="FunFam" id="2.60.40.10:FF:000458">
    <property type="entry name" value="Molecular chaperone FimC"/>
    <property type="match status" value="1"/>
</dbReference>
<dbReference type="GO" id="GO:0071555">
    <property type="term" value="P:cell wall organization"/>
    <property type="evidence" value="ECO:0007669"/>
    <property type="project" value="InterPro"/>
</dbReference>
<comment type="caution">
    <text evidence="11">The sequence shown here is derived from an EMBL/GenBank/DDBJ whole genome shotgun (WGS) entry which is preliminary data.</text>
</comment>
<evidence type="ECO:0000256" key="6">
    <source>
        <dbReference type="ARBA" id="ARBA00023186"/>
    </source>
</evidence>
<dbReference type="InterPro" id="IPR001829">
    <property type="entry name" value="Pili_assmbl_chaperone_bac"/>
</dbReference>
<accession>A0AAW6S2R7</accession>
<evidence type="ECO:0000256" key="3">
    <source>
        <dbReference type="ARBA" id="ARBA00022558"/>
    </source>
</evidence>
<dbReference type="Proteomes" id="UP001215180">
    <property type="component" value="Unassembled WGS sequence"/>
</dbReference>
<reference evidence="11" key="1">
    <citation type="submission" date="2022-09" db="EMBL/GenBank/DDBJ databases">
        <title>Intensive care unit water sources are persistently colonized with multi-drug resistant bacteria and are the site of extensive horizontal gene transfer of antibiotic resistance genes.</title>
        <authorList>
            <person name="Diorio-Toth L."/>
        </authorList>
    </citation>
    <scope>NUCLEOTIDE SEQUENCE</scope>
    <source>
        <strain evidence="11">GD04139</strain>
    </source>
</reference>
<dbReference type="AlphaFoldDB" id="A0AAW6S2R7"/>
<dbReference type="InterPro" id="IPR050643">
    <property type="entry name" value="Periplasmic_pilus_chap"/>
</dbReference>
<dbReference type="PANTHER" id="PTHR30251:SF2">
    <property type="entry name" value="FIMBRIAL CHAPERONE YADV-RELATED"/>
    <property type="match status" value="1"/>
</dbReference>
<dbReference type="InterPro" id="IPR013783">
    <property type="entry name" value="Ig-like_fold"/>
</dbReference>
<dbReference type="InterPro" id="IPR016147">
    <property type="entry name" value="Pili_assmbl_chaperone_N"/>
</dbReference>
<evidence type="ECO:0000313" key="11">
    <source>
        <dbReference type="EMBL" id="MDH0194942.1"/>
    </source>
</evidence>
<feature type="chain" id="PRO_5043296869" evidence="7">
    <location>
        <begin position="22"/>
        <end position="223"/>
    </location>
</feature>
<dbReference type="EMBL" id="JARJGR010000842">
    <property type="protein sequence ID" value="MDF3637868.1"/>
    <property type="molecule type" value="Genomic_DNA"/>
</dbReference>
<name>A0AAW6S2R7_ENTCL</name>
<comment type="subcellular location">
    <subcellularLocation>
        <location evidence="1">Periplasm</location>
    </subcellularLocation>
</comment>
<organism evidence="11 12">
    <name type="scientific">Enterobacter cloacae</name>
    <dbReference type="NCBI Taxonomy" id="550"/>
    <lineage>
        <taxon>Bacteria</taxon>
        <taxon>Pseudomonadati</taxon>
        <taxon>Pseudomonadota</taxon>
        <taxon>Gammaproteobacteria</taxon>
        <taxon>Enterobacterales</taxon>
        <taxon>Enterobacteriaceae</taxon>
        <taxon>Enterobacter</taxon>
        <taxon>Enterobacter cloacae complex</taxon>
    </lineage>
</organism>